<name>A0ACB1AYB1_MELEN</name>
<keyword evidence="2" id="KW-1185">Reference proteome</keyword>
<sequence>MDWMFNHGTFALCCFALINGIALLYFDCFPNFNSLPEFNKATISSIHNKLNLFFMVLLFLLFFILIGYLLWISLSIIISSENHVGKGFFVIVTLICFVVVLWIYFSVVSLILMDYFKKNEVDVKKEEEKFIVRHVCTNGGRDCHYVYL</sequence>
<accession>A0ACB1AYB1</accession>
<protein>
    <submittedName>
        <fullName evidence="1">Uncharacterized protein</fullName>
    </submittedName>
</protein>
<organism evidence="1 2">
    <name type="scientific">Meloidogyne enterolobii</name>
    <name type="common">Root-knot nematode worm</name>
    <name type="synonym">Meloidogyne mayaguensis</name>
    <dbReference type="NCBI Taxonomy" id="390850"/>
    <lineage>
        <taxon>Eukaryota</taxon>
        <taxon>Metazoa</taxon>
        <taxon>Ecdysozoa</taxon>
        <taxon>Nematoda</taxon>
        <taxon>Chromadorea</taxon>
        <taxon>Rhabditida</taxon>
        <taxon>Tylenchina</taxon>
        <taxon>Tylenchomorpha</taxon>
        <taxon>Tylenchoidea</taxon>
        <taxon>Meloidogynidae</taxon>
        <taxon>Meloidogyninae</taxon>
        <taxon>Meloidogyne</taxon>
    </lineage>
</organism>
<dbReference type="Proteomes" id="UP001497535">
    <property type="component" value="Unassembled WGS sequence"/>
</dbReference>
<evidence type="ECO:0000313" key="2">
    <source>
        <dbReference type="Proteomes" id="UP001497535"/>
    </source>
</evidence>
<proteinExistence type="predicted"/>
<dbReference type="EMBL" id="CAVMJV010000120">
    <property type="protein sequence ID" value="CAK5105614.1"/>
    <property type="molecule type" value="Genomic_DNA"/>
</dbReference>
<gene>
    <name evidence="1" type="ORF">MENTE1834_LOCUS43276</name>
</gene>
<reference evidence="1" key="1">
    <citation type="submission" date="2023-11" db="EMBL/GenBank/DDBJ databases">
        <authorList>
            <person name="Poullet M."/>
        </authorList>
    </citation>
    <scope>NUCLEOTIDE SEQUENCE</scope>
    <source>
        <strain evidence="1">E1834</strain>
    </source>
</reference>
<evidence type="ECO:0000313" key="1">
    <source>
        <dbReference type="EMBL" id="CAK5105614.1"/>
    </source>
</evidence>
<comment type="caution">
    <text evidence="1">The sequence shown here is derived from an EMBL/GenBank/DDBJ whole genome shotgun (WGS) entry which is preliminary data.</text>
</comment>